<sequence>MLPIVIMYYLSVIANNNTHPFRAQEQQFKVHSTILELQGDGIDWSTDPPPFTNLSEEVLGTILHFLYCECLPDNVTEETARQVITIATAHASLSKLVAICQSYLKNITLKQRSKIMGLVNDMHFYMNQIIDRFNSRSSHDSPENPVTNPEKILVQNSRSFAICLQKGKPICLKMNDMEIIHYAKSRLPIFLTQLTRLKAILDTALFTQDVTKSKSSEGDMLSKTLSNLSHIRELTKLNTFHEHITCSLGLLVHKKVGIVFFNKNNELDTGQVTGVGLPDQTFTGQGRFIRQSRHYSVGDNFNQMSPSQKVRSISRNLEQLIDELPVLLIRLEERAAVFDEKLEWRDFKFCFKVGTSRVSDILDKLLLHIDSLQDVMQQVCELVQRDTFTQALQSLDLLTASAFFAYKRCTETKEKPIILDAYTF</sequence>
<dbReference type="Gene3D" id="3.30.710.10">
    <property type="entry name" value="Potassium Channel Kv1.1, Chain A"/>
    <property type="match status" value="1"/>
</dbReference>
<name>A0ABQ9J1X2_9CUCU</name>
<gene>
    <name evidence="1" type="ORF">NQ317_006950</name>
</gene>
<proteinExistence type="predicted"/>
<reference evidence="1" key="1">
    <citation type="journal article" date="2023" name="Insect Mol. Biol.">
        <title>Genome sequencing provides insights into the evolution of gene families encoding plant cell wall-degrading enzymes in longhorned beetles.</title>
        <authorList>
            <person name="Shin N.R."/>
            <person name="Okamura Y."/>
            <person name="Kirsch R."/>
            <person name="Pauchet Y."/>
        </authorList>
    </citation>
    <scope>NUCLEOTIDE SEQUENCE</scope>
    <source>
        <strain evidence="1">MMC_N1</strain>
    </source>
</reference>
<comment type="caution">
    <text evidence="1">The sequence shown here is derived from an EMBL/GenBank/DDBJ whole genome shotgun (WGS) entry which is preliminary data.</text>
</comment>
<keyword evidence="2" id="KW-1185">Reference proteome</keyword>
<evidence type="ECO:0000313" key="2">
    <source>
        <dbReference type="Proteomes" id="UP001162164"/>
    </source>
</evidence>
<evidence type="ECO:0000313" key="1">
    <source>
        <dbReference type="EMBL" id="KAJ8971383.1"/>
    </source>
</evidence>
<dbReference type="Proteomes" id="UP001162164">
    <property type="component" value="Unassembled WGS sequence"/>
</dbReference>
<protein>
    <recommendedName>
        <fullName evidence="3">BTB domain-containing protein</fullName>
    </recommendedName>
</protein>
<evidence type="ECO:0008006" key="3">
    <source>
        <dbReference type="Google" id="ProtNLM"/>
    </source>
</evidence>
<accession>A0ABQ9J1X2</accession>
<organism evidence="1 2">
    <name type="scientific">Molorchus minor</name>
    <dbReference type="NCBI Taxonomy" id="1323400"/>
    <lineage>
        <taxon>Eukaryota</taxon>
        <taxon>Metazoa</taxon>
        <taxon>Ecdysozoa</taxon>
        <taxon>Arthropoda</taxon>
        <taxon>Hexapoda</taxon>
        <taxon>Insecta</taxon>
        <taxon>Pterygota</taxon>
        <taxon>Neoptera</taxon>
        <taxon>Endopterygota</taxon>
        <taxon>Coleoptera</taxon>
        <taxon>Polyphaga</taxon>
        <taxon>Cucujiformia</taxon>
        <taxon>Chrysomeloidea</taxon>
        <taxon>Cerambycidae</taxon>
        <taxon>Lamiinae</taxon>
        <taxon>Monochamini</taxon>
        <taxon>Molorchus</taxon>
    </lineage>
</organism>
<dbReference type="EMBL" id="JAPWTJ010001487">
    <property type="protein sequence ID" value="KAJ8971383.1"/>
    <property type="molecule type" value="Genomic_DNA"/>
</dbReference>
<dbReference type="InterPro" id="IPR011333">
    <property type="entry name" value="SKP1/BTB/POZ_sf"/>
</dbReference>